<keyword evidence="3" id="KW-1185">Reference proteome</keyword>
<evidence type="ECO:0000313" key="2">
    <source>
        <dbReference type="EMBL" id="CAH2056634.1"/>
    </source>
</evidence>
<sequence>MNRPSQKVPYFTTFLRRTLRLTGGQHCHYLVVLSNAGKLFHFFAISQLKERASFLAASPPYIATEHPCVQSHMRTRTTVTFLTFRCFIFVHWIFAFGTIDYTML</sequence>
<dbReference type="Proteomes" id="UP000837857">
    <property type="component" value="Chromosome 23"/>
</dbReference>
<keyword evidence="1" id="KW-0472">Membrane</keyword>
<keyword evidence="1" id="KW-0812">Transmembrane</keyword>
<evidence type="ECO:0000256" key="1">
    <source>
        <dbReference type="SAM" id="Phobius"/>
    </source>
</evidence>
<organism evidence="2 3">
    <name type="scientific">Iphiclides podalirius</name>
    <name type="common">scarce swallowtail</name>
    <dbReference type="NCBI Taxonomy" id="110791"/>
    <lineage>
        <taxon>Eukaryota</taxon>
        <taxon>Metazoa</taxon>
        <taxon>Ecdysozoa</taxon>
        <taxon>Arthropoda</taxon>
        <taxon>Hexapoda</taxon>
        <taxon>Insecta</taxon>
        <taxon>Pterygota</taxon>
        <taxon>Neoptera</taxon>
        <taxon>Endopterygota</taxon>
        <taxon>Lepidoptera</taxon>
        <taxon>Glossata</taxon>
        <taxon>Ditrysia</taxon>
        <taxon>Papilionoidea</taxon>
        <taxon>Papilionidae</taxon>
        <taxon>Papilioninae</taxon>
        <taxon>Iphiclides</taxon>
    </lineage>
</organism>
<accession>A0ABN8II88</accession>
<reference evidence="2" key="1">
    <citation type="submission" date="2022-03" db="EMBL/GenBank/DDBJ databases">
        <authorList>
            <person name="Martin H S."/>
        </authorList>
    </citation>
    <scope>NUCLEOTIDE SEQUENCE</scope>
</reference>
<evidence type="ECO:0000313" key="3">
    <source>
        <dbReference type="Proteomes" id="UP000837857"/>
    </source>
</evidence>
<keyword evidence="1" id="KW-1133">Transmembrane helix</keyword>
<feature type="transmembrane region" description="Helical" evidence="1">
    <location>
        <begin position="79"/>
        <end position="99"/>
    </location>
</feature>
<dbReference type="EMBL" id="OW152835">
    <property type="protein sequence ID" value="CAH2056634.1"/>
    <property type="molecule type" value="Genomic_DNA"/>
</dbReference>
<gene>
    <name evidence="2" type="ORF">IPOD504_LOCUS9806</name>
</gene>
<name>A0ABN8II88_9NEOP</name>
<protein>
    <submittedName>
        <fullName evidence="2">Uncharacterized protein</fullName>
    </submittedName>
</protein>
<proteinExistence type="predicted"/>
<feature type="non-terminal residue" evidence="2">
    <location>
        <position position="104"/>
    </location>
</feature>